<evidence type="ECO:0000256" key="1">
    <source>
        <dbReference type="SAM" id="MobiDB-lite"/>
    </source>
</evidence>
<gene>
    <name evidence="2" type="ORF">LCGC14_0264880</name>
</gene>
<protein>
    <submittedName>
        <fullName evidence="2">Uncharacterized protein</fullName>
    </submittedName>
</protein>
<sequence length="180" mass="19677">MNENKDELTEAEDVLADLEGVRVVVEKPITEIVGEFMSDLEEFKSLRKTWEEKRISLLAMQRELADRGLNIEVDALLHAGETAAATPGMTVVNPVIPESSGNLRPEPEDDEEVPVTNVTSEEKDSRTSAQVVTQAHEGIKEDPQALANALASGYGSAVTRGFEEAGRRAERNVKMPTGFN</sequence>
<feature type="region of interest" description="Disordered" evidence="1">
    <location>
        <begin position="99"/>
        <end position="128"/>
    </location>
</feature>
<evidence type="ECO:0000313" key="2">
    <source>
        <dbReference type="EMBL" id="KKN86925.1"/>
    </source>
</evidence>
<accession>A0A0F9U121</accession>
<name>A0A0F9U121_9ZZZZ</name>
<reference evidence="2" key="1">
    <citation type="journal article" date="2015" name="Nature">
        <title>Complex archaea that bridge the gap between prokaryotes and eukaryotes.</title>
        <authorList>
            <person name="Spang A."/>
            <person name="Saw J.H."/>
            <person name="Jorgensen S.L."/>
            <person name="Zaremba-Niedzwiedzka K."/>
            <person name="Martijn J."/>
            <person name="Lind A.E."/>
            <person name="van Eijk R."/>
            <person name="Schleper C."/>
            <person name="Guy L."/>
            <person name="Ettema T.J."/>
        </authorList>
    </citation>
    <scope>NUCLEOTIDE SEQUENCE</scope>
</reference>
<comment type="caution">
    <text evidence="2">The sequence shown here is derived from an EMBL/GenBank/DDBJ whole genome shotgun (WGS) entry which is preliminary data.</text>
</comment>
<dbReference type="EMBL" id="LAZR01000143">
    <property type="protein sequence ID" value="KKN86925.1"/>
    <property type="molecule type" value="Genomic_DNA"/>
</dbReference>
<organism evidence="2">
    <name type="scientific">marine sediment metagenome</name>
    <dbReference type="NCBI Taxonomy" id="412755"/>
    <lineage>
        <taxon>unclassified sequences</taxon>
        <taxon>metagenomes</taxon>
        <taxon>ecological metagenomes</taxon>
    </lineage>
</organism>
<proteinExistence type="predicted"/>
<dbReference type="AlphaFoldDB" id="A0A0F9U121"/>